<dbReference type="Gene3D" id="3.20.20.140">
    <property type="entry name" value="Metal-dependent hydrolases"/>
    <property type="match status" value="1"/>
</dbReference>
<evidence type="ECO:0000256" key="6">
    <source>
        <dbReference type="ARBA" id="ARBA00023102"/>
    </source>
</evidence>
<keyword evidence="6 8" id="KW-0368">Histidine biosynthesis</keyword>
<sequence>MIDYHIHTEHSIDAQGSLKEYLERAISIGLKEICITNHCELDPLRDDNLIRFNGEVEPISYSGLERLQNEILSCRELYRKKGLNIKFGIEVGYFDGVEQRLREITRGLNLDYILAGIHCLGHICIDSSKECYTYFEKNSSERLLEQYFLAMESLIRSRLFDVVAHFDVYKKYGLSFYGEGLRKVDKERVYQIFKLMAEYQIGLEINTAGLRRHNEFYPAGEFMELAKDAGIEIITIGSDSHKPDDLGRGIREALDYASNYGFKRIFGFEKRCKFPLDFFQK</sequence>
<dbReference type="GO" id="GO:0004401">
    <property type="term" value="F:histidinol-phosphatase activity"/>
    <property type="evidence" value="ECO:0007669"/>
    <property type="project" value="UniProtKB-UniRule"/>
</dbReference>
<comment type="catalytic activity">
    <reaction evidence="7 8">
        <text>L-histidinol phosphate + H2O = L-histidinol + phosphate</text>
        <dbReference type="Rhea" id="RHEA:14465"/>
        <dbReference type="ChEBI" id="CHEBI:15377"/>
        <dbReference type="ChEBI" id="CHEBI:43474"/>
        <dbReference type="ChEBI" id="CHEBI:57699"/>
        <dbReference type="ChEBI" id="CHEBI:57980"/>
        <dbReference type="EC" id="3.1.3.15"/>
    </reaction>
</comment>
<dbReference type="PANTHER" id="PTHR21039:SF0">
    <property type="entry name" value="HISTIDINOL-PHOSPHATASE"/>
    <property type="match status" value="1"/>
</dbReference>
<evidence type="ECO:0000313" key="10">
    <source>
        <dbReference type="EMBL" id="HGE77851.1"/>
    </source>
</evidence>
<dbReference type="InterPro" id="IPR016195">
    <property type="entry name" value="Pol/histidinol_Pase-like"/>
</dbReference>
<dbReference type="Pfam" id="PF02811">
    <property type="entry name" value="PHP"/>
    <property type="match status" value="1"/>
</dbReference>
<dbReference type="InterPro" id="IPR004013">
    <property type="entry name" value="PHP_dom"/>
</dbReference>
<dbReference type="GO" id="GO:0005737">
    <property type="term" value="C:cytoplasm"/>
    <property type="evidence" value="ECO:0007669"/>
    <property type="project" value="TreeGrafter"/>
</dbReference>
<evidence type="ECO:0000256" key="5">
    <source>
        <dbReference type="ARBA" id="ARBA00022801"/>
    </source>
</evidence>
<evidence type="ECO:0000256" key="3">
    <source>
        <dbReference type="ARBA" id="ARBA00013085"/>
    </source>
</evidence>
<dbReference type="PANTHER" id="PTHR21039">
    <property type="entry name" value="HISTIDINOL PHOSPHATASE-RELATED"/>
    <property type="match status" value="1"/>
</dbReference>
<organism evidence="10">
    <name type="scientific">candidate division WOR-3 bacterium</name>
    <dbReference type="NCBI Taxonomy" id="2052148"/>
    <lineage>
        <taxon>Bacteria</taxon>
        <taxon>Bacteria division WOR-3</taxon>
    </lineage>
</organism>
<comment type="similarity">
    <text evidence="2 8">Belongs to the PHP hydrolase family. HisK subfamily.</text>
</comment>
<reference evidence="10" key="1">
    <citation type="journal article" date="2020" name="mSystems">
        <title>Genome- and Community-Level Interaction Insights into Carbon Utilization and Element Cycling Functions of Hydrothermarchaeota in Hydrothermal Sediment.</title>
        <authorList>
            <person name="Zhou Z."/>
            <person name="Liu Y."/>
            <person name="Xu W."/>
            <person name="Pan J."/>
            <person name="Luo Z.H."/>
            <person name="Li M."/>
        </authorList>
    </citation>
    <scope>NUCLEOTIDE SEQUENCE [LARGE SCALE GENOMIC DNA]</scope>
    <source>
        <strain evidence="10">SpSt-961</strain>
    </source>
</reference>
<comment type="caution">
    <text evidence="10">The sequence shown here is derived from an EMBL/GenBank/DDBJ whole genome shotgun (WGS) entry which is preliminary data.</text>
</comment>
<dbReference type="SUPFAM" id="SSF89550">
    <property type="entry name" value="PHP domain-like"/>
    <property type="match status" value="1"/>
</dbReference>
<evidence type="ECO:0000256" key="7">
    <source>
        <dbReference type="ARBA" id="ARBA00049158"/>
    </source>
</evidence>
<dbReference type="InterPro" id="IPR010140">
    <property type="entry name" value="Histidinol_P_phosphatase_HisJ"/>
</dbReference>
<dbReference type="CDD" id="cd12110">
    <property type="entry name" value="PHP_HisPPase_Hisj_like"/>
    <property type="match status" value="1"/>
</dbReference>
<evidence type="ECO:0000256" key="4">
    <source>
        <dbReference type="ARBA" id="ARBA00022605"/>
    </source>
</evidence>
<evidence type="ECO:0000256" key="8">
    <source>
        <dbReference type="RuleBase" id="RU366003"/>
    </source>
</evidence>
<name>A0A7V3RGX7_UNCW3</name>
<proteinExistence type="inferred from homology"/>
<protein>
    <recommendedName>
        <fullName evidence="3 8">Histidinol-phosphatase</fullName>
        <shortName evidence="8">HolPase</shortName>
        <ecNumber evidence="3 8">3.1.3.15</ecNumber>
    </recommendedName>
</protein>
<evidence type="ECO:0000259" key="9">
    <source>
        <dbReference type="Pfam" id="PF02811"/>
    </source>
</evidence>
<dbReference type="EMBL" id="DTOZ01000062">
    <property type="protein sequence ID" value="HGE77851.1"/>
    <property type="molecule type" value="Genomic_DNA"/>
</dbReference>
<accession>A0A7V3RGX7</accession>
<gene>
    <name evidence="10" type="ORF">ENX68_02475</name>
</gene>
<dbReference type="GO" id="GO:0000105">
    <property type="term" value="P:L-histidine biosynthetic process"/>
    <property type="evidence" value="ECO:0007669"/>
    <property type="project" value="UniProtKB-UniRule"/>
</dbReference>
<dbReference type="EC" id="3.1.3.15" evidence="3 8"/>
<evidence type="ECO:0000256" key="1">
    <source>
        <dbReference type="ARBA" id="ARBA00004970"/>
    </source>
</evidence>
<feature type="domain" description="PHP" evidence="9">
    <location>
        <begin position="3"/>
        <end position="208"/>
    </location>
</feature>
<dbReference type="NCBIfam" id="TIGR01856">
    <property type="entry name" value="hisJ_fam"/>
    <property type="match status" value="1"/>
</dbReference>
<dbReference type="UniPathway" id="UPA00031">
    <property type="reaction ID" value="UER00013"/>
</dbReference>
<keyword evidence="4 8" id="KW-0028">Amino-acid biosynthesis</keyword>
<keyword evidence="5 8" id="KW-0378">Hydrolase</keyword>
<dbReference type="AlphaFoldDB" id="A0A7V3RGX7"/>
<evidence type="ECO:0000256" key="2">
    <source>
        <dbReference type="ARBA" id="ARBA00009152"/>
    </source>
</evidence>
<comment type="pathway">
    <text evidence="1 8">Amino-acid biosynthesis; L-histidine biosynthesis; L-histidine from 5-phospho-alpha-D-ribose 1-diphosphate: step 8/9.</text>
</comment>